<dbReference type="AlphaFoldDB" id="A0A438BPL8"/>
<proteinExistence type="predicted"/>
<dbReference type="EMBL" id="QGNW01002673">
    <property type="protein sequence ID" value="RVW12904.1"/>
    <property type="molecule type" value="Genomic_DNA"/>
</dbReference>
<accession>A0A438BPL8</accession>
<protein>
    <submittedName>
        <fullName evidence="1">Uncharacterized protein</fullName>
    </submittedName>
</protein>
<comment type="caution">
    <text evidence="1">The sequence shown here is derived from an EMBL/GenBank/DDBJ whole genome shotgun (WGS) entry which is preliminary data.</text>
</comment>
<gene>
    <name evidence="1" type="ORF">CK203_097120</name>
</gene>
<dbReference type="Proteomes" id="UP000288805">
    <property type="component" value="Unassembled WGS sequence"/>
</dbReference>
<organism evidence="1 2">
    <name type="scientific">Vitis vinifera</name>
    <name type="common">Grape</name>
    <dbReference type="NCBI Taxonomy" id="29760"/>
    <lineage>
        <taxon>Eukaryota</taxon>
        <taxon>Viridiplantae</taxon>
        <taxon>Streptophyta</taxon>
        <taxon>Embryophyta</taxon>
        <taxon>Tracheophyta</taxon>
        <taxon>Spermatophyta</taxon>
        <taxon>Magnoliopsida</taxon>
        <taxon>eudicotyledons</taxon>
        <taxon>Gunneridae</taxon>
        <taxon>Pentapetalae</taxon>
        <taxon>rosids</taxon>
        <taxon>Vitales</taxon>
        <taxon>Vitaceae</taxon>
        <taxon>Viteae</taxon>
        <taxon>Vitis</taxon>
    </lineage>
</organism>
<evidence type="ECO:0000313" key="2">
    <source>
        <dbReference type="Proteomes" id="UP000288805"/>
    </source>
</evidence>
<name>A0A438BPL8_VITVI</name>
<reference evidence="1 2" key="1">
    <citation type="journal article" date="2018" name="PLoS Genet.">
        <title>Population sequencing reveals clonal diversity and ancestral inbreeding in the grapevine cultivar Chardonnay.</title>
        <authorList>
            <person name="Roach M.J."/>
            <person name="Johnson D.L."/>
            <person name="Bohlmann J."/>
            <person name="van Vuuren H.J."/>
            <person name="Jones S.J."/>
            <person name="Pretorius I.S."/>
            <person name="Schmidt S.A."/>
            <person name="Borneman A.R."/>
        </authorList>
    </citation>
    <scope>NUCLEOTIDE SEQUENCE [LARGE SCALE GENOMIC DNA]</scope>
    <source>
        <strain evidence="2">cv. Chardonnay</strain>
        <tissue evidence="1">Leaf</tissue>
    </source>
</reference>
<sequence length="204" mass="22225">MTIGHIVRDWVLSARSNTFLTGSIDSGGFDEEDKFGISKGKGGTVEDIGTIGVDRDHHFQSLPAVPLNLVYSPSLSDLEVAHVSSNSCHECDRLISIVIEQLSITHLLLSSLLISEEISGIFVEYRRHACLTLFSIEFTSQVMIMEILASHSEKKGLLPLVASLHQELLSGKTVGANVGVGCEDAPYAWLIHFCYEPVGIITES</sequence>
<evidence type="ECO:0000313" key="1">
    <source>
        <dbReference type="EMBL" id="RVW12904.1"/>
    </source>
</evidence>